<dbReference type="Proteomes" id="UP000185934">
    <property type="component" value="Chromosome"/>
</dbReference>
<dbReference type="RefSeq" id="WP_076003508.1">
    <property type="nucleotide sequence ID" value="NZ_CP018258.1"/>
</dbReference>
<protein>
    <recommendedName>
        <fullName evidence="3">DUF2769 domain-containing protein</fullName>
    </recommendedName>
</protein>
<evidence type="ECO:0000313" key="2">
    <source>
        <dbReference type="Proteomes" id="UP000185934"/>
    </source>
</evidence>
<name>A0A1P8F5K8_9CHLR</name>
<reference evidence="2" key="1">
    <citation type="submission" date="2016-11" db="EMBL/GenBank/DDBJ databases">
        <title>Dehalogenimonas formicexedens sp. nov., a chlorinated alkane respiring bacterium isolated from contaminated groundwater.</title>
        <authorList>
            <person name="Key T.A."/>
            <person name="Bowman K.S."/>
            <person name="Lee I."/>
            <person name="Chun J."/>
            <person name="Albuquerque L."/>
            <person name="da Costa M.S."/>
            <person name="Rainey F.A."/>
            <person name="Moe W.M."/>
        </authorList>
    </citation>
    <scope>NUCLEOTIDE SEQUENCE [LARGE SCALE GENOMIC DNA]</scope>
    <source>
        <strain evidence="2">NSZ-14</strain>
    </source>
</reference>
<sequence length="101" mass="11075">MAVKPIPFNTETVMKCQCTKCPVQADSACVKGKMSGMKAAMMKNPLQKEDVPGMYCSTGRATCGDTDFSKMCICMTCPIWEEYKLAEGKPMGYFCRDGASM</sequence>
<gene>
    <name evidence="1" type="ORF">Dform_00365</name>
</gene>
<evidence type="ECO:0008006" key="3">
    <source>
        <dbReference type="Google" id="ProtNLM"/>
    </source>
</evidence>
<dbReference type="STRING" id="1839801.Dform_00365"/>
<proteinExistence type="predicted"/>
<evidence type="ECO:0000313" key="1">
    <source>
        <dbReference type="EMBL" id="APV43725.1"/>
    </source>
</evidence>
<dbReference type="AlphaFoldDB" id="A0A1P8F5K8"/>
<keyword evidence="2" id="KW-1185">Reference proteome</keyword>
<dbReference type="OrthoDB" id="164980at2"/>
<dbReference type="EMBL" id="CP018258">
    <property type="protein sequence ID" value="APV43725.1"/>
    <property type="molecule type" value="Genomic_DNA"/>
</dbReference>
<dbReference type="KEGG" id="dfo:Dform_00365"/>
<organism evidence="1 2">
    <name type="scientific">Dehalogenimonas formicexedens</name>
    <dbReference type="NCBI Taxonomy" id="1839801"/>
    <lineage>
        <taxon>Bacteria</taxon>
        <taxon>Bacillati</taxon>
        <taxon>Chloroflexota</taxon>
        <taxon>Dehalococcoidia</taxon>
        <taxon>Dehalococcoidales</taxon>
        <taxon>Dehalococcoidaceae</taxon>
        <taxon>Dehalogenimonas</taxon>
    </lineage>
</organism>
<accession>A0A1P8F5K8</accession>